<dbReference type="AlphaFoldDB" id="A0A1M6JK10"/>
<accession>A0A1M6JK10</accession>
<dbReference type="STRING" id="192903.SAMN04488513_10559"/>
<evidence type="ECO:0000313" key="4">
    <source>
        <dbReference type="Proteomes" id="UP000184543"/>
    </source>
</evidence>
<dbReference type="RefSeq" id="WP_139278116.1">
    <property type="nucleotide sequence ID" value="NZ_FQYU01000005.1"/>
</dbReference>
<sequence length="250" mass="27667">MRTDETDNFIRKRLEGRRLQPSPKAWERIQEQLETSRKPRPKPYNRYVMAASFAGILLASIIYLATQRTEVGPPMEVTDVEVDEAPQKAVEETPGTDPIIGEDVPAEVAGHKGNAATKGADTDEAEVSDSWGEELVSVDKTEGVAKEPVVLVDAPKTLIDAKVDEIVTKIEGLEKDEVAVSDAEIDELLRAAQREIILEGELGKNGRTVDAMALLADVEYEIDQSFRDQIFEALKERLLKVRTAVATRNE</sequence>
<gene>
    <name evidence="3" type="ORF">SAMN04488513_10559</name>
</gene>
<feature type="transmembrane region" description="Helical" evidence="2">
    <location>
        <begin position="47"/>
        <end position="65"/>
    </location>
</feature>
<protein>
    <submittedName>
        <fullName evidence="3">Uncharacterized protein</fullName>
    </submittedName>
</protein>
<name>A0A1M6JK10_9FLAO</name>
<keyword evidence="2" id="KW-1133">Transmembrane helix</keyword>
<evidence type="ECO:0000256" key="2">
    <source>
        <dbReference type="SAM" id="Phobius"/>
    </source>
</evidence>
<dbReference type="OrthoDB" id="1247025at2"/>
<evidence type="ECO:0000313" key="3">
    <source>
        <dbReference type="EMBL" id="SHJ47091.1"/>
    </source>
</evidence>
<organism evidence="3 4">
    <name type="scientific">Pseudozobellia thermophila</name>
    <dbReference type="NCBI Taxonomy" id="192903"/>
    <lineage>
        <taxon>Bacteria</taxon>
        <taxon>Pseudomonadati</taxon>
        <taxon>Bacteroidota</taxon>
        <taxon>Flavobacteriia</taxon>
        <taxon>Flavobacteriales</taxon>
        <taxon>Flavobacteriaceae</taxon>
        <taxon>Pseudozobellia</taxon>
    </lineage>
</organism>
<feature type="region of interest" description="Disordered" evidence="1">
    <location>
        <begin position="1"/>
        <end position="25"/>
    </location>
</feature>
<reference evidence="4" key="1">
    <citation type="submission" date="2016-11" db="EMBL/GenBank/DDBJ databases">
        <authorList>
            <person name="Varghese N."/>
            <person name="Submissions S."/>
        </authorList>
    </citation>
    <scope>NUCLEOTIDE SEQUENCE [LARGE SCALE GENOMIC DNA]</scope>
    <source>
        <strain evidence="4">DSM 19858</strain>
    </source>
</reference>
<feature type="compositionally biased region" description="Basic and acidic residues" evidence="1">
    <location>
        <begin position="1"/>
        <end position="18"/>
    </location>
</feature>
<keyword evidence="2" id="KW-0812">Transmembrane</keyword>
<keyword evidence="4" id="KW-1185">Reference proteome</keyword>
<proteinExistence type="predicted"/>
<dbReference type="EMBL" id="FQYU01000005">
    <property type="protein sequence ID" value="SHJ47091.1"/>
    <property type="molecule type" value="Genomic_DNA"/>
</dbReference>
<keyword evidence="2" id="KW-0472">Membrane</keyword>
<dbReference type="Proteomes" id="UP000184543">
    <property type="component" value="Unassembled WGS sequence"/>
</dbReference>
<evidence type="ECO:0000256" key="1">
    <source>
        <dbReference type="SAM" id="MobiDB-lite"/>
    </source>
</evidence>